<keyword evidence="1" id="KW-0732">Signal</keyword>
<dbReference type="RefSeq" id="WP_318649442.1">
    <property type="nucleotide sequence ID" value="NZ_CP137852.1"/>
</dbReference>
<dbReference type="EMBL" id="CP137852">
    <property type="protein sequence ID" value="WPB85472.1"/>
    <property type="molecule type" value="Genomic_DNA"/>
</dbReference>
<reference evidence="2 3" key="1">
    <citation type="submission" date="2023-11" db="EMBL/GenBank/DDBJ databases">
        <title>Arctic aerobic anoxygenic photoheterotroph Sediminicoccus rosea KRV36 adapts its photosynthesis to long days of polar summer.</title>
        <authorList>
            <person name="Tomasch J."/>
            <person name="Kopejtka K."/>
            <person name="Bily T."/>
            <person name="Gardiner A.T."/>
            <person name="Gardian Z."/>
            <person name="Shivaramu S."/>
            <person name="Koblizek M."/>
            <person name="Engelhardt F."/>
            <person name="Kaftan D."/>
        </authorList>
    </citation>
    <scope>NUCLEOTIDE SEQUENCE [LARGE SCALE GENOMIC DNA]</scope>
    <source>
        <strain evidence="2 3">R-30</strain>
    </source>
</reference>
<evidence type="ECO:0000313" key="2">
    <source>
        <dbReference type="EMBL" id="WPB85472.1"/>
    </source>
</evidence>
<evidence type="ECO:0000313" key="3">
    <source>
        <dbReference type="Proteomes" id="UP001305521"/>
    </source>
</evidence>
<gene>
    <name evidence="2" type="ORF">R9Z33_01035</name>
</gene>
<evidence type="ECO:0000256" key="1">
    <source>
        <dbReference type="SAM" id="SignalP"/>
    </source>
</evidence>
<name>A0ABZ0PIM0_9PROT</name>
<keyword evidence="3" id="KW-1185">Reference proteome</keyword>
<sequence>MSKRFTLAALAALPIAFASMGAQAQMAQYCEGRIVANAFYANVQSNGSRSTVPYFVQLQNRSGEAIRYTVRFTAPHIMGAQNGSTVAHLASYQQVTVQLGTQSFNNPSGTGQLSQADMARYTQVQCPR</sequence>
<organism evidence="2 3">
    <name type="scientific">Sediminicoccus rosea</name>
    <dbReference type="NCBI Taxonomy" id="1225128"/>
    <lineage>
        <taxon>Bacteria</taxon>
        <taxon>Pseudomonadati</taxon>
        <taxon>Pseudomonadota</taxon>
        <taxon>Alphaproteobacteria</taxon>
        <taxon>Acetobacterales</taxon>
        <taxon>Roseomonadaceae</taxon>
        <taxon>Sediminicoccus</taxon>
    </lineage>
</organism>
<feature type="signal peptide" evidence="1">
    <location>
        <begin position="1"/>
        <end position="24"/>
    </location>
</feature>
<dbReference type="Proteomes" id="UP001305521">
    <property type="component" value="Chromosome"/>
</dbReference>
<proteinExistence type="predicted"/>
<accession>A0ABZ0PIM0</accession>
<protein>
    <submittedName>
        <fullName evidence="2">Uncharacterized protein</fullName>
    </submittedName>
</protein>
<feature type="chain" id="PRO_5046056001" evidence="1">
    <location>
        <begin position="25"/>
        <end position="128"/>
    </location>
</feature>